<keyword evidence="2" id="KW-1185">Reference proteome</keyword>
<accession>A0ABS3RXT5</accession>
<comment type="caution">
    <text evidence="1">The sequence shown here is derived from an EMBL/GenBank/DDBJ whole genome shotgun (WGS) entry which is preliminary data.</text>
</comment>
<proteinExistence type="predicted"/>
<evidence type="ECO:0000313" key="2">
    <source>
        <dbReference type="Proteomes" id="UP000680206"/>
    </source>
</evidence>
<sequence>MTGMSPAELYDALELAIAEAVKARRWWHGRHRPVIWFTAATVTVNRQQWFAVMHDDWRGEYGYSLPQARAIRAALLPVMAGYRLRVQDVLRQLDTALEEQ</sequence>
<dbReference type="RefSeq" id="WP_208244926.1">
    <property type="nucleotide sequence ID" value="NZ_JAGEPF010000018.1"/>
</dbReference>
<dbReference type="Proteomes" id="UP000680206">
    <property type="component" value="Unassembled WGS sequence"/>
</dbReference>
<protein>
    <submittedName>
        <fullName evidence="1">Uncharacterized protein</fullName>
    </submittedName>
</protein>
<name>A0ABS3RXT5_9ACTN</name>
<reference evidence="1 2" key="1">
    <citation type="submission" date="2021-03" db="EMBL/GenBank/DDBJ databases">
        <title>Actinomadura violae sp. nov., isolated from lichen in Thailand.</title>
        <authorList>
            <person name="Kanchanasin P."/>
            <person name="Saeng-In P."/>
            <person name="Phongsopitanun W."/>
            <person name="Yuki M."/>
            <person name="Kudo T."/>
            <person name="Ohkuma M."/>
            <person name="Tanasupawat S."/>
        </authorList>
    </citation>
    <scope>NUCLEOTIDE SEQUENCE [LARGE SCALE GENOMIC DNA]</scope>
    <source>
        <strain evidence="1 2">LCR2-06</strain>
    </source>
</reference>
<evidence type="ECO:0000313" key="1">
    <source>
        <dbReference type="EMBL" id="MBO2461569.1"/>
    </source>
</evidence>
<gene>
    <name evidence="1" type="ORF">J4709_28780</name>
</gene>
<organism evidence="1 2">
    <name type="scientific">Actinomadura violacea</name>
    <dbReference type="NCBI Taxonomy" id="2819934"/>
    <lineage>
        <taxon>Bacteria</taxon>
        <taxon>Bacillati</taxon>
        <taxon>Actinomycetota</taxon>
        <taxon>Actinomycetes</taxon>
        <taxon>Streptosporangiales</taxon>
        <taxon>Thermomonosporaceae</taxon>
        <taxon>Actinomadura</taxon>
    </lineage>
</organism>
<dbReference type="EMBL" id="JAGEPF010000018">
    <property type="protein sequence ID" value="MBO2461569.1"/>
    <property type="molecule type" value="Genomic_DNA"/>
</dbReference>